<dbReference type="SUPFAM" id="SSF52922">
    <property type="entry name" value="TK C-terminal domain-like"/>
    <property type="match status" value="1"/>
</dbReference>
<evidence type="ECO:0000313" key="7">
    <source>
        <dbReference type="Proteomes" id="UP001497497"/>
    </source>
</evidence>
<evidence type="ECO:0000256" key="3">
    <source>
        <dbReference type="ARBA" id="ARBA00023002"/>
    </source>
</evidence>
<dbReference type="PANTHER" id="PTHR43257">
    <property type="entry name" value="PYRUVATE DEHYDROGENASE E1 COMPONENT BETA SUBUNIT"/>
    <property type="match status" value="1"/>
</dbReference>
<evidence type="ECO:0000259" key="5">
    <source>
        <dbReference type="Pfam" id="PF02780"/>
    </source>
</evidence>
<organism evidence="6 7">
    <name type="scientific">Lymnaea stagnalis</name>
    <name type="common">Great pond snail</name>
    <name type="synonym">Helix stagnalis</name>
    <dbReference type="NCBI Taxonomy" id="6523"/>
    <lineage>
        <taxon>Eukaryota</taxon>
        <taxon>Metazoa</taxon>
        <taxon>Spiralia</taxon>
        <taxon>Lophotrochozoa</taxon>
        <taxon>Mollusca</taxon>
        <taxon>Gastropoda</taxon>
        <taxon>Heterobranchia</taxon>
        <taxon>Euthyneura</taxon>
        <taxon>Panpulmonata</taxon>
        <taxon>Hygrophila</taxon>
        <taxon>Lymnaeoidea</taxon>
        <taxon>Lymnaeidae</taxon>
        <taxon>Lymnaea</taxon>
    </lineage>
</organism>
<evidence type="ECO:0000256" key="1">
    <source>
        <dbReference type="ARBA" id="ARBA00001964"/>
    </source>
</evidence>
<evidence type="ECO:0000313" key="6">
    <source>
        <dbReference type="EMBL" id="CAL1548927.1"/>
    </source>
</evidence>
<dbReference type="InterPro" id="IPR033248">
    <property type="entry name" value="Transketolase_C"/>
</dbReference>
<dbReference type="FunFam" id="3.40.50.920:FF:000001">
    <property type="entry name" value="Pyruvate dehydrogenase E1 beta subunit"/>
    <property type="match status" value="1"/>
</dbReference>
<dbReference type="PANTHER" id="PTHR43257:SF2">
    <property type="entry name" value="PYRUVATE DEHYDROGENASE E1 COMPONENT SUBUNIT BETA"/>
    <property type="match status" value="1"/>
</dbReference>
<feature type="domain" description="Transketolase C-terminal" evidence="5">
    <location>
        <begin position="5"/>
        <end position="127"/>
    </location>
</feature>
<name>A0AAV2IP56_LYMST</name>
<gene>
    <name evidence="6" type="ORF">GSLYS_00022244001</name>
</gene>
<reference evidence="6 7" key="1">
    <citation type="submission" date="2024-04" db="EMBL/GenBank/DDBJ databases">
        <authorList>
            <consortium name="Genoscope - CEA"/>
            <person name="William W."/>
        </authorList>
    </citation>
    <scope>NUCLEOTIDE SEQUENCE [LARGE SCALE GENOMIC DNA]</scope>
</reference>
<dbReference type="Gene3D" id="3.40.50.920">
    <property type="match status" value="1"/>
</dbReference>
<sequence>MIPFGKAKKVREGSDVTIVTFGALVERSNQAAKRLEQQGITVDLIDLRTLVPYDWEAIAESVKKTNRVIVAHEDPLSFGYGAELAARISDELFEYLDAPVRRVGATDTFVAYAPQVEDFILPQSEDVEKAVKDLMKY</sequence>
<comment type="caution">
    <text evidence="6">The sequence shown here is derived from an EMBL/GenBank/DDBJ whole genome shotgun (WGS) entry which is preliminary data.</text>
</comment>
<dbReference type="AlphaFoldDB" id="A0AAV2IP56"/>
<dbReference type="GO" id="GO:0016491">
    <property type="term" value="F:oxidoreductase activity"/>
    <property type="evidence" value="ECO:0007669"/>
    <property type="project" value="UniProtKB-KW"/>
</dbReference>
<dbReference type="InterPro" id="IPR009014">
    <property type="entry name" value="Transketo_C/PFOR_II"/>
</dbReference>
<evidence type="ECO:0000256" key="2">
    <source>
        <dbReference type="ARBA" id="ARBA00016220"/>
    </source>
</evidence>
<dbReference type="Pfam" id="PF02780">
    <property type="entry name" value="Transketolase_C"/>
    <property type="match status" value="1"/>
</dbReference>
<dbReference type="EMBL" id="CAXITT010002200">
    <property type="protein sequence ID" value="CAL1548927.1"/>
    <property type="molecule type" value="Genomic_DNA"/>
</dbReference>
<keyword evidence="7" id="KW-1185">Reference proteome</keyword>
<keyword evidence="4" id="KW-0786">Thiamine pyrophosphate</keyword>
<protein>
    <recommendedName>
        <fullName evidence="2">Pyruvate dehydrogenase E1 component subunit beta, mitochondrial</fullName>
    </recommendedName>
</protein>
<proteinExistence type="predicted"/>
<keyword evidence="3" id="KW-0560">Oxidoreductase</keyword>
<dbReference type="Proteomes" id="UP001497497">
    <property type="component" value="Unassembled WGS sequence"/>
</dbReference>
<evidence type="ECO:0000256" key="4">
    <source>
        <dbReference type="ARBA" id="ARBA00023052"/>
    </source>
</evidence>
<accession>A0AAV2IP56</accession>
<comment type="cofactor">
    <cofactor evidence="1">
        <name>thiamine diphosphate</name>
        <dbReference type="ChEBI" id="CHEBI:58937"/>
    </cofactor>
</comment>